<sequence length="124" mass="12655">MSTRVPQAIQRHGGPAAAAAGAAGAAARGRGGAALLGRRAPRPARAHEQAVRGDAGGVSAVGELPRPARWDSTGAEYDRVHVAVDLSRVGRQASDRGREAQPPFGNIVLLSFLFLHPAAGDPAP</sequence>
<feature type="region of interest" description="Disordered" evidence="1">
    <location>
        <begin position="1"/>
        <end position="22"/>
    </location>
</feature>
<accession>A0A8S1AUL1</accession>
<evidence type="ECO:0000313" key="3">
    <source>
        <dbReference type="Proteomes" id="UP000494256"/>
    </source>
</evidence>
<reference evidence="2 3" key="1">
    <citation type="submission" date="2020-04" db="EMBL/GenBank/DDBJ databases">
        <authorList>
            <person name="Wallbank WR R."/>
            <person name="Pardo Diaz C."/>
            <person name="Kozak K."/>
            <person name="Martin S."/>
            <person name="Jiggins C."/>
            <person name="Moest M."/>
            <person name="Warren A I."/>
            <person name="Byers J.R.P. K."/>
            <person name="Montejo-Kovacevich G."/>
            <person name="Yen C E."/>
        </authorList>
    </citation>
    <scope>NUCLEOTIDE SEQUENCE [LARGE SCALE GENOMIC DNA]</scope>
</reference>
<name>A0A8S1AUL1_ARCPL</name>
<evidence type="ECO:0000313" key="2">
    <source>
        <dbReference type="EMBL" id="CAB3248620.1"/>
    </source>
</evidence>
<feature type="region of interest" description="Disordered" evidence="1">
    <location>
        <begin position="39"/>
        <end position="64"/>
    </location>
</feature>
<proteinExistence type="predicted"/>
<organism evidence="2 3">
    <name type="scientific">Arctia plantaginis</name>
    <name type="common">Wood tiger moth</name>
    <name type="synonym">Phalaena plantaginis</name>
    <dbReference type="NCBI Taxonomy" id="874455"/>
    <lineage>
        <taxon>Eukaryota</taxon>
        <taxon>Metazoa</taxon>
        <taxon>Ecdysozoa</taxon>
        <taxon>Arthropoda</taxon>
        <taxon>Hexapoda</taxon>
        <taxon>Insecta</taxon>
        <taxon>Pterygota</taxon>
        <taxon>Neoptera</taxon>
        <taxon>Endopterygota</taxon>
        <taxon>Lepidoptera</taxon>
        <taxon>Glossata</taxon>
        <taxon>Ditrysia</taxon>
        <taxon>Noctuoidea</taxon>
        <taxon>Erebidae</taxon>
        <taxon>Arctiinae</taxon>
        <taxon>Arctia</taxon>
    </lineage>
</organism>
<protein>
    <submittedName>
        <fullName evidence="2">Uncharacterized protein</fullName>
    </submittedName>
</protein>
<gene>
    <name evidence="2" type="ORF">APLA_LOCUS12450</name>
</gene>
<evidence type="ECO:0000256" key="1">
    <source>
        <dbReference type="SAM" id="MobiDB-lite"/>
    </source>
</evidence>
<dbReference type="Proteomes" id="UP000494256">
    <property type="component" value="Unassembled WGS sequence"/>
</dbReference>
<dbReference type="AlphaFoldDB" id="A0A8S1AUL1"/>
<dbReference type="OrthoDB" id="6019202at2759"/>
<comment type="caution">
    <text evidence="2">The sequence shown here is derived from an EMBL/GenBank/DDBJ whole genome shotgun (WGS) entry which is preliminary data.</text>
</comment>
<dbReference type="EMBL" id="CADEBD010000344">
    <property type="protein sequence ID" value="CAB3248620.1"/>
    <property type="molecule type" value="Genomic_DNA"/>
</dbReference>
<feature type="compositionally biased region" description="Low complexity" evidence="1">
    <location>
        <begin position="13"/>
        <end position="22"/>
    </location>
</feature>